<accession>A0A7Z7NA79</accession>
<evidence type="ECO:0000313" key="1">
    <source>
        <dbReference type="EMBL" id="SOJ55558.1"/>
    </source>
</evidence>
<proteinExistence type="predicted"/>
<name>A0A7Z7NA79_9MYCO</name>
<dbReference type="AlphaFoldDB" id="A0A7Z7NA79"/>
<dbReference type="EMBL" id="OCTY01000002">
    <property type="protein sequence ID" value="SOJ55558.1"/>
    <property type="molecule type" value="Genomic_DNA"/>
</dbReference>
<evidence type="ECO:0008006" key="3">
    <source>
        <dbReference type="Google" id="ProtNLM"/>
    </source>
</evidence>
<comment type="caution">
    <text evidence="1">The sequence shown here is derived from an EMBL/GenBank/DDBJ whole genome shotgun (WGS) entry which is preliminary data.</text>
</comment>
<reference evidence="1 2" key="1">
    <citation type="submission" date="2017-10" db="EMBL/GenBank/DDBJ databases">
        <authorList>
            <consortium name="Urmite Genomes"/>
        </authorList>
    </citation>
    <scope>NUCLEOTIDE SEQUENCE [LARGE SCALE GENOMIC DNA]</scope>
    <source>
        <strain evidence="1 2">FB-527</strain>
    </source>
</reference>
<evidence type="ECO:0000313" key="2">
    <source>
        <dbReference type="Proteomes" id="UP000554965"/>
    </source>
</evidence>
<protein>
    <recommendedName>
        <fullName evidence="3">Sensor domain-containing protein</fullName>
    </recommendedName>
</protein>
<gene>
    <name evidence="1" type="ORF">MSIMFB_03040</name>
</gene>
<dbReference type="Proteomes" id="UP000554965">
    <property type="component" value="Unassembled WGS sequence"/>
</dbReference>
<organism evidence="1 2">
    <name type="scientific">Mycobacterium simulans</name>
    <dbReference type="NCBI Taxonomy" id="627089"/>
    <lineage>
        <taxon>Bacteria</taxon>
        <taxon>Bacillati</taxon>
        <taxon>Actinomycetota</taxon>
        <taxon>Actinomycetes</taxon>
        <taxon>Mycobacteriales</taxon>
        <taxon>Mycobacteriaceae</taxon>
        <taxon>Mycobacterium</taxon>
    </lineage>
</organism>
<sequence length="271" mass="28824">MRSATAGQPWPRVVGAIALAVLGTCGLTLPLTAPHPNRAHGSTASLASRTDWTLATALPASADFPADWGYSLTGRLQRAAPSPIDALAAQSSPSPAALYTPEICGSIPKVLDHSGGALAAYVQVDRYAQLFVQDAPQPDAAATGESREHGPNARFAIWVVPDGTARIANYLRWLDQCGAYKVANYFLDGQLKDQRNVTTRVEARSADGADAAVTVTRTFTTIGSRDPSSTYHVAYYAVRGVLLECTIYMEGAELDQVKQIASHTLTKLRGL</sequence>
<keyword evidence="2" id="KW-1185">Reference proteome</keyword>